<sequence>MNLEIFILSIVFIICGLPSFLINIATFIVIIKNQIFRRYHIVAAFVILNNGLTGLADIGLGITRLIDMNHFDNDQLIDNYYCMLHCSNILVILFLLDGFGLLAFSLDRFLMVRFPIMYFKDMRRIVIILLSTLYIIPFLIMAISIAIEIISPPRRISPICLGHLIYTENTFSVILCMRTLAAALSIPIMIAVVVIMFRKRQAIVASNRSVTFTNIESFLHRQKDYAITAIWSCSITFFLYILPAINQLIHDRLDTFNENEMALYALILGNINSYNIALIFIYRQKNIFKNIKKVFCKFYPLKKVTTVVPGIENQIVARVIVKPINIE</sequence>
<dbReference type="Gene3D" id="1.20.1070.10">
    <property type="entry name" value="Rhodopsin 7-helix transmembrane proteins"/>
    <property type="match status" value="1"/>
</dbReference>
<comment type="subcellular location">
    <subcellularLocation>
        <location evidence="1">Membrane</location>
    </subcellularLocation>
</comment>
<gene>
    <name evidence="7" type="ORF">CJOHNSTONI_LOCUS357</name>
</gene>
<dbReference type="OrthoDB" id="5858893at2759"/>
<protein>
    <recommendedName>
        <fullName evidence="6">G-protein coupled receptors family 1 profile domain-containing protein</fullName>
    </recommendedName>
</protein>
<evidence type="ECO:0000313" key="8">
    <source>
        <dbReference type="Proteomes" id="UP000746747"/>
    </source>
</evidence>
<proteinExistence type="predicted"/>
<evidence type="ECO:0000259" key="6">
    <source>
        <dbReference type="PROSITE" id="PS50262"/>
    </source>
</evidence>
<dbReference type="PROSITE" id="PS50262">
    <property type="entry name" value="G_PROTEIN_RECEP_F1_2"/>
    <property type="match status" value="1"/>
</dbReference>
<dbReference type="AlphaFoldDB" id="A0A8J2LTX7"/>
<feature type="transmembrane region" description="Helical" evidence="5">
    <location>
        <begin position="125"/>
        <end position="150"/>
    </location>
</feature>
<dbReference type="Proteomes" id="UP000746747">
    <property type="component" value="Unassembled WGS sequence"/>
</dbReference>
<reference evidence="7" key="1">
    <citation type="submission" date="2021-09" db="EMBL/GenBank/DDBJ databases">
        <authorList>
            <consortium name="Pathogen Informatics"/>
        </authorList>
    </citation>
    <scope>NUCLEOTIDE SEQUENCE</scope>
</reference>
<keyword evidence="4 5" id="KW-0472">Membrane</keyword>
<evidence type="ECO:0000256" key="4">
    <source>
        <dbReference type="ARBA" id="ARBA00023136"/>
    </source>
</evidence>
<feature type="transmembrane region" description="Helical" evidence="5">
    <location>
        <begin position="170"/>
        <end position="197"/>
    </location>
</feature>
<evidence type="ECO:0000256" key="1">
    <source>
        <dbReference type="ARBA" id="ARBA00004370"/>
    </source>
</evidence>
<accession>A0A8J2LTX7</accession>
<organism evidence="7 8">
    <name type="scientific">Cercopithifilaria johnstoni</name>
    <dbReference type="NCBI Taxonomy" id="2874296"/>
    <lineage>
        <taxon>Eukaryota</taxon>
        <taxon>Metazoa</taxon>
        <taxon>Ecdysozoa</taxon>
        <taxon>Nematoda</taxon>
        <taxon>Chromadorea</taxon>
        <taxon>Rhabditida</taxon>
        <taxon>Spirurina</taxon>
        <taxon>Spiruromorpha</taxon>
        <taxon>Filarioidea</taxon>
        <taxon>Onchocercidae</taxon>
        <taxon>Cercopithifilaria</taxon>
    </lineage>
</organism>
<evidence type="ECO:0000256" key="5">
    <source>
        <dbReference type="SAM" id="Phobius"/>
    </source>
</evidence>
<evidence type="ECO:0000313" key="7">
    <source>
        <dbReference type="EMBL" id="CAG9529803.1"/>
    </source>
</evidence>
<dbReference type="SUPFAM" id="SSF81321">
    <property type="entry name" value="Family A G protein-coupled receptor-like"/>
    <property type="match status" value="1"/>
</dbReference>
<feature type="domain" description="G-protein coupled receptors family 1 profile" evidence="6">
    <location>
        <begin position="22"/>
        <end position="280"/>
    </location>
</feature>
<dbReference type="GO" id="GO:0004930">
    <property type="term" value="F:G protein-coupled receptor activity"/>
    <property type="evidence" value="ECO:0007669"/>
    <property type="project" value="InterPro"/>
</dbReference>
<feature type="transmembrane region" description="Helical" evidence="5">
    <location>
        <begin position="261"/>
        <end position="282"/>
    </location>
</feature>
<keyword evidence="2 5" id="KW-0812">Transmembrane</keyword>
<name>A0A8J2LTX7_9BILA</name>
<evidence type="ECO:0000256" key="3">
    <source>
        <dbReference type="ARBA" id="ARBA00022989"/>
    </source>
</evidence>
<keyword evidence="3 5" id="KW-1133">Transmembrane helix</keyword>
<feature type="transmembrane region" description="Helical" evidence="5">
    <location>
        <begin position="6"/>
        <end position="30"/>
    </location>
</feature>
<dbReference type="GO" id="GO:0016020">
    <property type="term" value="C:membrane"/>
    <property type="evidence" value="ECO:0007669"/>
    <property type="project" value="UniProtKB-SubCell"/>
</dbReference>
<dbReference type="InterPro" id="IPR000276">
    <property type="entry name" value="GPCR_Rhodpsn"/>
</dbReference>
<dbReference type="PROSITE" id="PS00237">
    <property type="entry name" value="G_PROTEIN_RECEP_F1_1"/>
    <property type="match status" value="1"/>
</dbReference>
<keyword evidence="8" id="KW-1185">Reference proteome</keyword>
<evidence type="ECO:0000256" key="2">
    <source>
        <dbReference type="ARBA" id="ARBA00022692"/>
    </source>
</evidence>
<comment type="caution">
    <text evidence="7">The sequence shown here is derived from an EMBL/GenBank/DDBJ whole genome shotgun (WGS) entry which is preliminary data.</text>
</comment>
<feature type="transmembrane region" description="Helical" evidence="5">
    <location>
        <begin position="42"/>
        <end position="62"/>
    </location>
</feature>
<feature type="transmembrane region" description="Helical" evidence="5">
    <location>
        <begin position="82"/>
        <end position="104"/>
    </location>
</feature>
<dbReference type="EMBL" id="CAKAEH010000092">
    <property type="protein sequence ID" value="CAG9529803.1"/>
    <property type="molecule type" value="Genomic_DNA"/>
</dbReference>
<feature type="transmembrane region" description="Helical" evidence="5">
    <location>
        <begin position="225"/>
        <end position="249"/>
    </location>
</feature>
<dbReference type="InterPro" id="IPR017452">
    <property type="entry name" value="GPCR_Rhodpsn_7TM"/>
</dbReference>